<organism evidence="1 2">
    <name type="scientific">Candidatus Methylumidiphilus alinenensis</name>
    <dbReference type="NCBI Taxonomy" id="2202197"/>
    <lineage>
        <taxon>Bacteria</taxon>
        <taxon>Pseudomonadati</taxon>
        <taxon>Pseudomonadota</taxon>
        <taxon>Gammaproteobacteria</taxon>
        <taxon>Methylococcales</taxon>
        <taxon>Candidatus Methylumidiphilus</taxon>
    </lineage>
</organism>
<dbReference type="AlphaFoldDB" id="A0A2W4TA39"/>
<dbReference type="EMBL" id="QJPH01000164">
    <property type="protein sequence ID" value="PZN84130.1"/>
    <property type="molecule type" value="Genomic_DNA"/>
</dbReference>
<name>A0A2W4TA39_9GAMM</name>
<gene>
    <name evidence="1" type="ORF">DM484_03285</name>
</gene>
<comment type="caution">
    <text evidence="1">The sequence shown here is derived from an EMBL/GenBank/DDBJ whole genome shotgun (WGS) entry which is preliminary data.</text>
</comment>
<protein>
    <submittedName>
        <fullName evidence="1">Uncharacterized protein</fullName>
    </submittedName>
</protein>
<dbReference type="Proteomes" id="UP000249396">
    <property type="component" value="Unassembled WGS sequence"/>
</dbReference>
<sequence>MLKSFEAVYDHGQLHWLDESPNTMQRMRVIVTVVQELSDHSDSMNIPPPELAGRMRILCNDKELMEPIVPDDDWEVLK</sequence>
<evidence type="ECO:0000313" key="1">
    <source>
        <dbReference type="EMBL" id="PZN84130.1"/>
    </source>
</evidence>
<evidence type="ECO:0000313" key="2">
    <source>
        <dbReference type="Proteomes" id="UP000249396"/>
    </source>
</evidence>
<proteinExistence type="predicted"/>
<reference evidence="1 2" key="1">
    <citation type="journal article" date="2018" name="Aquat. Microb. Ecol.">
        <title>Gammaproteobacterial methanotrophs dominate.</title>
        <authorList>
            <person name="Rissanen A.J."/>
            <person name="Saarenheimo J."/>
            <person name="Tiirola M."/>
            <person name="Peura S."/>
            <person name="Aalto S.L."/>
            <person name="Karvinen A."/>
            <person name="Nykanen H."/>
        </authorList>
    </citation>
    <scope>NUCLEOTIDE SEQUENCE [LARGE SCALE GENOMIC DNA]</scope>
    <source>
        <strain evidence="1">AMbin10</strain>
    </source>
</reference>
<accession>A0A2W4TA39</accession>